<keyword evidence="3" id="KW-1185">Reference proteome</keyword>
<dbReference type="EMBL" id="JAAIYO010000005">
    <property type="protein sequence ID" value="MBE4750421.1"/>
    <property type="molecule type" value="Genomic_DNA"/>
</dbReference>
<proteinExistence type="predicted"/>
<reference evidence="2 3" key="1">
    <citation type="submission" date="2020-02" db="EMBL/GenBank/DDBJ databases">
        <authorList>
            <person name="Babadi Z.K."/>
            <person name="Risdian C."/>
            <person name="Ebrahimipour G.H."/>
            <person name="Wink J."/>
        </authorList>
    </citation>
    <scope>NUCLEOTIDE SEQUENCE [LARGE SCALE GENOMIC DNA]</scope>
    <source>
        <strain evidence="2 3">ZKHCc1 1396</strain>
    </source>
</reference>
<accession>A0ABR9PR61</accession>
<organism evidence="2 3">
    <name type="scientific">Corallococcus soli</name>
    <dbReference type="NCBI Taxonomy" id="2710757"/>
    <lineage>
        <taxon>Bacteria</taxon>
        <taxon>Pseudomonadati</taxon>
        <taxon>Myxococcota</taxon>
        <taxon>Myxococcia</taxon>
        <taxon>Myxococcales</taxon>
        <taxon>Cystobacterineae</taxon>
        <taxon>Myxococcaceae</taxon>
        <taxon>Corallococcus</taxon>
    </lineage>
</organism>
<protein>
    <submittedName>
        <fullName evidence="2">Uncharacterized protein</fullName>
    </submittedName>
</protein>
<feature type="transmembrane region" description="Helical" evidence="1">
    <location>
        <begin position="154"/>
        <end position="173"/>
    </location>
</feature>
<dbReference type="RefSeq" id="WP_193349886.1">
    <property type="nucleotide sequence ID" value="NZ_JAAIYO010000005.1"/>
</dbReference>
<feature type="transmembrane region" description="Helical" evidence="1">
    <location>
        <begin position="216"/>
        <end position="236"/>
    </location>
</feature>
<feature type="transmembrane region" description="Helical" evidence="1">
    <location>
        <begin position="185"/>
        <end position="204"/>
    </location>
</feature>
<gene>
    <name evidence="2" type="ORF">G4177_19830</name>
</gene>
<name>A0ABR9PR61_9BACT</name>
<evidence type="ECO:0000313" key="2">
    <source>
        <dbReference type="EMBL" id="MBE4750421.1"/>
    </source>
</evidence>
<sequence length="479" mass="49128">MGHARPDGKGWATFAVALGLLLAPGSARAQDGGGWLSAFELLATGPELGGSDVPRDIPARKGSKASVVPPEVMARVLTDAGPRPVPTASAAESGPVVAPERGGGIPVYAEAGELQRINLQQDGAGGVLAQGGGRVSEPRVRLMQEDAPLPPFKALPVVVAVVPGLLLHGLGAWAAGDTATAKQLFAVEAVGLGLLGAGLVPIALTGASRRTIGPLYAVSLTGAGLFSMSMLANLYAVTSPGLGQGKVPSTLPPLEFDLGYQYVGDATADYQNFFAVGAVARLSAVRLEASARLAPDEGNAWIRAGAAYRLWGAPERAPGSGDGTALDVEGFATYHRYPTEGFTLGGGEVSLRGRYAMARLSPRMAGSFAEGSVGLSYQGYSYPGEVADDNLHGQLLYTFGYGVWLGRGGPFRGEAMLYYDHRKDGLVGGLRGRGGGIIGSFGLRGRVLLTDRWGVAAEAQAGGALMGRLSLVYAVGGDS</sequence>
<comment type="caution">
    <text evidence="2">The sequence shown here is derived from an EMBL/GenBank/DDBJ whole genome shotgun (WGS) entry which is preliminary data.</text>
</comment>
<keyword evidence="1" id="KW-0472">Membrane</keyword>
<keyword evidence="1" id="KW-0812">Transmembrane</keyword>
<dbReference type="Proteomes" id="UP001516472">
    <property type="component" value="Unassembled WGS sequence"/>
</dbReference>
<evidence type="ECO:0000313" key="3">
    <source>
        <dbReference type="Proteomes" id="UP001516472"/>
    </source>
</evidence>
<evidence type="ECO:0000256" key="1">
    <source>
        <dbReference type="SAM" id="Phobius"/>
    </source>
</evidence>
<keyword evidence="1" id="KW-1133">Transmembrane helix</keyword>